<name>A0A9W8GY58_9FUNG</name>
<keyword evidence="11" id="KW-1185">Reference proteome</keyword>
<comment type="function">
    <text evidence="9">Functions as a component of the nuclear pore complex (NPC).</text>
</comment>
<proteinExistence type="inferred from homology"/>
<dbReference type="GO" id="GO:0031965">
    <property type="term" value="C:nuclear membrane"/>
    <property type="evidence" value="ECO:0007669"/>
    <property type="project" value="UniProtKB-UniRule"/>
</dbReference>
<dbReference type="InterPro" id="IPR011502">
    <property type="entry name" value="Nucleoporin_Nup85"/>
</dbReference>
<dbReference type="GO" id="GO:0006606">
    <property type="term" value="P:protein import into nucleus"/>
    <property type="evidence" value="ECO:0007669"/>
    <property type="project" value="TreeGrafter"/>
</dbReference>
<keyword evidence="7 9" id="KW-0906">Nuclear pore complex</keyword>
<sequence length="139" mass="15266">RLGAAIAHFAEVSDRVSIGLICDQLWDQYLESGVLAYGSVIDSVLAAGLSHDRLQFLTRYRDFHESYKAQQFVDAGGMLLSILVSEIAPPHAVADLLVDAIPLLEGDVLVFSADQTLVLMRRRSLPAVLAGWAQWMRAN</sequence>
<evidence type="ECO:0000256" key="3">
    <source>
        <dbReference type="ARBA" id="ARBA00022448"/>
    </source>
</evidence>
<comment type="caution">
    <text evidence="10">The sequence shown here is derived from an EMBL/GenBank/DDBJ whole genome shotgun (WGS) entry which is preliminary data.</text>
</comment>
<evidence type="ECO:0000313" key="11">
    <source>
        <dbReference type="Proteomes" id="UP001140011"/>
    </source>
</evidence>
<dbReference type="PANTHER" id="PTHR13373:SF21">
    <property type="entry name" value="NUCLEAR PORE COMPLEX PROTEIN NUP85"/>
    <property type="match status" value="1"/>
</dbReference>
<dbReference type="EMBL" id="JANBUH010000217">
    <property type="protein sequence ID" value="KAJ2753124.1"/>
    <property type="molecule type" value="Genomic_DNA"/>
</dbReference>
<keyword evidence="4 9" id="KW-0509">mRNA transport</keyword>
<keyword evidence="6 9" id="KW-0811">Translocation</keyword>
<organism evidence="10 11">
    <name type="scientific">Coemansia pectinata</name>
    <dbReference type="NCBI Taxonomy" id="1052879"/>
    <lineage>
        <taxon>Eukaryota</taxon>
        <taxon>Fungi</taxon>
        <taxon>Fungi incertae sedis</taxon>
        <taxon>Zoopagomycota</taxon>
        <taxon>Kickxellomycotina</taxon>
        <taxon>Kickxellomycetes</taxon>
        <taxon>Kickxellales</taxon>
        <taxon>Kickxellaceae</taxon>
        <taxon>Coemansia</taxon>
    </lineage>
</organism>
<accession>A0A9W8GY58</accession>
<evidence type="ECO:0000256" key="1">
    <source>
        <dbReference type="ARBA" id="ARBA00004567"/>
    </source>
</evidence>
<comment type="similarity">
    <text evidence="2 9">Belongs to the nucleoporin Nup85 family.</text>
</comment>
<dbReference type="GO" id="GO:0045893">
    <property type="term" value="P:positive regulation of DNA-templated transcription"/>
    <property type="evidence" value="ECO:0007669"/>
    <property type="project" value="TreeGrafter"/>
</dbReference>
<dbReference type="OrthoDB" id="17644at2759"/>
<protein>
    <recommendedName>
        <fullName evidence="9">Nuclear pore complex protein Nup85</fullName>
    </recommendedName>
</protein>
<dbReference type="PANTHER" id="PTHR13373">
    <property type="entry name" value="FROUNT PROTEIN-RELATED"/>
    <property type="match status" value="1"/>
</dbReference>
<dbReference type="Pfam" id="PF07575">
    <property type="entry name" value="Nucleopor_Nup85"/>
    <property type="match status" value="1"/>
</dbReference>
<dbReference type="GO" id="GO:0017056">
    <property type="term" value="F:structural constituent of nuclear pore"/>
    <property type="evidence" value="ECO:0007669"/>
    <property type="project" value="TreeGrafter"/>
</dbReference>
<dbReference type="GO" id="GO:0031080">
    <property type="term" value="C:nuclear pore outer ring"/>
    <property type="evidence" value="ECO:0007669"/>
    <property type="project" value="TreeGrafter"/>
</dbReference>
<evidence type="ECO:0000313" key="10">
    <source>
        <dbReference type="EMBL" id="KAJ2753124.1"/>
    </source>
</evidence>
<evidence type="ECO:0000256" key="6">
    <source>
        <dbReference type="ARBA" id="ARBA00023010"/>
    </source>
</evidence>
<evidence type="ECO:0000256" key="8">
    <source>
        <dbReference type="ARBA" id="ARBA00023242"/>
    </source>
</evidence>
<dbReference type="Proteomes" id="UP001140011">
    <property type="component" value="Unassembled WGS sequence"/>
</dbReference>
<evidence type="ECO:0000256" key="5">
    <source>
        <dbReference type="ARBA" id="ARBA00022927"/>
    </source>
</evidence>
<keyword evidence="8 9" id="KW-0539">Nucleus</keyword>
<comment type="subunit">
    <text evidence="9">Component of the nuclear pore complex (NPC).</text>
</comment>
<keyword evidence="3 9" id="KW-0813">Transport</keyword>
<dbReference type="AlphaFoldDB" id="A0A9W8GY58"/>
<dbReference type="GO" id="GO:0006406">
    <property type="term" value="P:mRNA export from nucleus"/>
    <property type="evidence" value="ECO:0007669"/>
    <property type="project" value="TreeGrafter"/>
</dbReference>
<keyword evidence="9" id="KW-0472">Membrane</keyword>
<evidence type="ECO:0000256" key="9">
    <source>
        <dbReference type="RuleBase" id="RU365073"/>
    </source>
</evidence>
<keyword evidence="5 9" id="KW-0653">Protein transport</keyword>
<feature type="non-terminal residue" evidence="10">
    <location>
        <position position="1"/>
    </location>
</feature>
<evidence type="ECO:0000256" key="4">
    <source>
        <dbReference type="ARBA" id="ARBA00022816"/>
    </source>
</evidence>
<comment type="subcellular location">
    <subcellularLocation>
        <location evidence="1 9">Nucleus</location>
        <location evidence="1 9">Nuclear pore complex</location>
    </subcellularLocation>
</comment>
<evidence type="ECO:0000256" key="2">
    <source>
        <dbReference type="ARBA" id="ARBA00005573"/>
    </source>
</evidence>
<reference evidence="10" key="1">
    <citation type="submission" date="2022-07" db="EMBL/GenBank/DDBJ databases">
        <title>Phylogenomic reconstructions and comparative analyses of Kickxellomycotina fungi.</title>
        <authorList>
            <person name="Reynolds N.K."/>
            <person name="Stajich J.E."/>
            <person name="Barry K."/>
            <person name="Grigoriev I.V."/>
            <person name="Crous P."/>
            <person name="Smith M.E."/>
        </authorList>
    </citation>
    <scope>NUCLEOTIDE SEQUENCE</scope>
    <source>
        <strain evidence="10">BCRC 34297</strain>
    </source>
</reference>
<gene>
    <name evidence="10" type="primary">NUP85</name>
    <name evidence="10" type="ORF">GGI19_003352</name>
</gene>
<evidence type="ECO:0000256" key="7">
    <source>
        <dbReference type="ARBA" id="ARBA00023132"/>
    </source>
</evidence>